<dbReference type="AlphaFoldDB" id="A0A6P7ZGU4"/>
<dbReference type="KEGG" id="muo:115481856"/>
<sequence>MVSSGRKCELRVRGVYVGAGGEASTFHCRCRRRLNPDQNEVTVYEEKDVISKTLNNIDIDMQPKYCRTNLKQLYYSEVDVITLRDAVQMEITDKKITLDNHDVTTEKRDVCYQETLAITQDQKNDLNKDEKEILISEYKAMISQVQEIIPEQRCTLEDDQMFTIGQEHLMNYHQEDTFAYQRCNYIQKEAICDLNVVRNSEKRYTMNDEVNDFVSYSQKYDKSIPQLDSGKVVVETSVEKYCHAINLDYNLDFQKYHSSDKQKHKSSNKKDVHYDQIQILSNDMMY</sequence>
<organism evidence="1 2">
    <name type="scientific">Microcaecilia unicolor</name>
    <dbReference type="NCBI Taxonomy" id="1415580"/>
    <lineage>
        <taxon>Eukaryota</taxon>
        <taxon>Metazoa</taxon>
        <taxon>Chordata</taxon>
        <taxon>Craniata</taxon>
        <taxon>Vertebrata</taxon>
        <taxon>Euteleostomi</taxon>
        <taxon>Amphibia</taxon>
        <taxon>Gymnophiona</taxon>
        <taxon>Siphonopidae</taxon>
        <taxon>Microcaecilia</taxon>
    </lineage>
</organism>
<gene>
    <name evidence="2" type="primary">LOC115481856</name>
</gene>
<evidence type="ECO:0000313" key="2">
    <source>
        <dbReference type="RefSeq" id="XP_030077143.1"/>
    </source>
</evidence>
<protein>
    <submittedName>
        <fullName evidence="2">Uncharacterized protein LOC115481856</fullName>
    </submittedName>
</protein>
<evidence type="ECO:0000313" key="1">
    <source>
        <dbReference type="Proteomes" id="UP000515156"/>
    </source>
</evidence>
<dbReference type="RefSeq" id="XP_030077143.1">
    <property type="nucleotide sequence ID" value="XM_030221283.1"/>
</dbReference>
<accession>A0A6P7ZGU4</accession>
<proteinExistence type="predicted"/>
<keyword evidence="1" id="KW-1185">Reference proteome</keyword>
<reference evidence="2" key="1">
    <citation type="submission" date="2025-08" db="UniProtKB">
        <authorList>
            <consortium name="RefSeq"/>
        </authorList>
    </citation>
    <scope>IDENTIFICATION</scope>
</reference>
<dbReference type="InParanoid" id="A0A6P7ZGU4"/>
<name>A0A6P7ZGU4_9AMPH</name>
<dbReference type="Proteomes" id="UP000515156">
    <property type="component" value="Chromosome 12"/>
</dbReference>
<dbReference type="GeneID" id="115481856"/>